<organism evidence="2 3">
    <name type="scientific">Erpetoichthys calabaricus</name>
    <name type="common">Rope fish</name>
    <name type="synonym">Calamoichthys calabaricus</name>
    <dbReference type="NCBI Taxonomy" id="27687"/>
    <lineage>
        <taxon>Eukaryota</taxon>
        <taxon>Metazoa</taxon>
        <taxon>Chordata</taxon>
        <taxon>Craniata</taxon>
        <taxon>Vertebrata</taxon>
        <taxon>Euteleostomi</taxon>
        <taxon>Actinopterygii</taxon>
        <taxon>Polypteriformes</taxon>
        <taxon>Polypteridae</taxon>
        <taxon>Erpetoichthys</taxon>
    </lineage>
</organism>
<accession>A0A8C4SUI2</accession>
<keyword evidence="3" id="KW-1185">Reference proteome</keyword>
<dbReference type="PANTHER" id="PTHR14392">
    <property type="entry name" value="NIBAN FAMILY MEMBER"/>
    <property type="match status" value="1"/>
</dbReference>
<dbReference type="AlphaFoldDB" id="A0A8C4SUI2"/>
<dbReference type="SMART" id="SM00233">
    <property type="entry name" value="PH"/>
    <property type="match status" value="1"/>
</dbReference>
<dbReference type="InterPro" id="IPR026088">
    <property type="entry name" value="Niban-like"/>
</dbReference>
<evidence type="ECO:0000313" key="2">
    <source>
        <dbReference type="Ensembl" id="ENSECRP00000022116.1"/>
    </source>
</evidence>
<dbReference type="PROSITE" id="PS50003">
    <property type="entry name" value="PH_DOMAIN"/>
    <property type="match status" value="1"/>
</dbReference>
<dbReference type="PANTHER" id="PTHR14392:SF3">
    <property type="entry name" value="PROTEIN NIBAN 1"/>
    <property type="match status" value="1"/>
</dbReference>
<dbReference type="SUPFAM" id="SSF50729">
    <property type="entry name" value="PH domain-like"/>
    <property type="match status" value="1"/>
</dbReference>
<reference evidence="2" key="2">
    <citation type="submission" date="2025-08" db="UniProtKB">
        <authorList>
            <consortium name="Ensembl"/>
        </authorList>
    </citation>
    <scope>IDENTIFICATION</scope>
</reference>
<feature type="domain" description="PH" evidence="1">
    <location>
        <begin position="49"/>
        <end position="172"/>
    </location>
</feature>
<dbReference type="InterPro" id="IPR001849">
    <property type="entry name" value="PH_domain"/>
</dbReference>
<dbReference type="Pfam" id="PF26089">
    <property type="entry name" value="PH_Niban2"/>
    <property type="match status" value="1"/>
</dbReference>
<name>A0A8C4SUI2_ERPCA</name>
<dbReference type="GeneTree" id="ENSGT00940000154149"/>
<proteinExistence type="predicted"/>
<evidence type="ECO:0000259" key="1">
    <source>
        <dbReference type="PROSITE" id="PS50003"/>
    </source>
</evidence>
<dbReference type="Ensembl" id="ENSECRT00000022588.1">
    <property type="protein sequence ID" value="ENSECRP00000022116.1"/>
    <property type="gene ID" value="ENSECRG00000014967.1"/>
</dbReference>
<reference evidence="2" key="3">
    <citation type="submission" date="2025-09" db="UniProtKB">
        <authorList>
            <consortium name="Ensembl"/>
        </authorList>
    </citation>
    <scope>IDENTIFICATION</scope>
</reference>
<protein>
    <recommendedName>
        <fullName evidence="1">PH domain-containing protein</fullName>
    </recommendedName>
</protein>
<dbReference type="Proteomes" id="UP000694620">
    <property type="component" value="Chromosome 17"/>
</dbReference>
<sequence>MCHTSGAPTGDPGLCHARGLRRVRNGPYSSYFHARAFSSGSQVDLLRGEKLLEGTLLQFQDQRWSERRLLVTGDFLVESSDIKEDPQNVHKNKTRLLLSSCDICTSTQEYRLLWDRAMQEMPGAADFEMPNSPGPFDYPVFIHHPYRPVICICTHSEDEQLAWLSVLRNAMRHHSTAILRQNSFQGRAFLEAVRHYRQEKGRYDSGVLMLGSEEDVLSMVVMEDVLPGLRSQVFPRLRVARNRRGAAWGLLLAEVFSLVCGEVSQELHTLKEHEAQGHPLLDKQVRLNLDQILTVQEHITRKMRGKVALRTWAQ</sequence>
<reference evidence="2" key="1">
    <citation type="submission" date="2021-06" db="EMBL/GenBank/DDBJ databases">
        <authorList>
            <consortium name="Wellcome Sanger Institute Data Sharing"/>
        </authorList>
    </citation>
    <scope>NUCLEOTIDE SEQUENCE [LARGE SCALE GENOMIC DNA]</scope>
</reference>
<evidence type="ECO:0000313" key="3">
    <source>
        <dbReference type="Proteomes" id="UP000694620"/>
    </source>
</evidence>